<keyword evidence="3" id="KW-1185">Reference proteome</keyword>
<feature type="region of interest" description="Disordered" evidence="1">
    <location>
        <begin position="132"/>
        <end position="152"/>
    </location>
</feature>
<evidence type="ECO:0000313" key="3">
    <source>
        <dbReference type="Proteomes" id="UP000030651"/>
    </source>
</evidence>
<accession>W3WR14</accession>
<dbReference type="RefSeq" id="XP_007839318.1">
    <property type="nucleotide sequence ID" value="XM_007841127.1"/>
</dbReference>
<dbReference type="AlphaFoldDB" id="W3WR14"/>
<dbReference type="EMBL" id="KI912118">
    <property type="protein sequence ID" value="ETS75602.1"/>
    <property type="molecule type" value="Genomic_DNA"/>
</dbReference>
<evidence type="ECO:0000313" key="2">
    <source>
        <dbReference type="EMBL" id="ETS75602.1"/>
    </source>
</evidence>
<dbReference type="GeneID" id="19277559"/>
<dbReference type="Proteomes" id="UP000030651">
    <property type="component" value="Unassembled WGS sequence"/>
</dbReference>
<dbReference type="InParanoid" id="W3WR14"/>
<feature type="compositionally biased region" description="Low complexity" evidence="1">
    <location>
        <begin position="132"/>
        <end position="145"/>
    </location>
</feature>
<reference evidence="3" key="1">
    <citation type="journal article" date="2015" name="BMC Genomics">
        <title>Genomic and transcriptomic analysis of the endophytic fungus Pestalotiopsis fici reveals its lifestyle and high potential for synthesis of natural products.</title>
        <authorList>
            <person name="Wang X."/>
            <person name="Zhang X."/>
            <person name="Liu L."/>
            <person name="Xiang M."/>
            <person name="Wang W."/>
            <person name="Sun X."/>
            <person name="Che Y."/>
            <person name="Guo L."/>
            <person name="Liu G."/>
            <person name="Guo L."/>
            <person name="Wang C."/>
            <person name="Yin W.B."/>
            <person name="Stadler M."/>
            <person name="Zhang X."/>
            <person name="Liu X."/>
        </authorList>
    </citation>
    <scope>NUCLEOTIDE SEQUENCE [LARGE SCALE GENOMIC DNA]</scope>
    <source>
        <strain evidence="3">W106-1 / CGMCC3.15140</strain>
    </source>
</reference>
<gene>
    <name evidence="2" type="ORF">PFICI_12546</name>
</gene>
<name>W3WR14_PESFW</name>
<dbReference type="HOGENOM" id="CLU_067124_0_0_1"/>
<evidence type="ECO:0008006" key="4">
    <source>
        <dbReference type="Google" id="ProtNLM"/>
    </source>
</evidence>
<organism evidence="2 3">
    <name type="scientific">Pestalotiopsis fici (strain W106-1 / CGMCC3.15140)</name>
    <dbReference type="NCBI Taxonomy" id="1229662"/>
    <lineage>
        <taxon>Eukaryota</taxon>
        <taxon>Fungi</taxon>
        <taxon>Dikarya</taxon>
        <taxon>Ascomycota</taxon>
        <taxon>Pezizomycotina</taxon>
        <taxon>Sordariomycetes</taxon>
        <taxon>Xylariomycetidae</taxon>
        <taxon>Amphisphaeriales</taxon>
        <taxon>Sporocadaceae</taxon>
        <taxon>Pestalotiopsis</taxon>
    </lineage>
</organism>
<evidence type="ECO:0000256" key="1">
    <source>
        <dbReference type="SAM" id="MobiDB-lite"/>
    </source>
</evidence>
<proteinExistence type="predicted"/>
<sequence>MIHGFLLRPSIWQPLLPEPKVGNALRAFAALDGHFMHAINSGCSYAIVDSEYEFRKAESAVTGGCLYWDQLDPEDPDFETKGTMLMLEGMDFPVVVRLALDVLDKKPDTATQDLYDFIPLVRELGTWLSVRGGSKSSSPGDAPSSSRHDQPASWGEALIRSGCVTKEGYEGRGLMTALNRFMMLEARARGYRTISVGVADWSVYRCWMSPPPGCRSRITAEFRVWDIELEDEDGRLVRPYVNSGINEQGWLIRCDLSQLD</sequence>
<dbReference type="KEGG" id="pfy:PFICI_12546"/>
<dbReference type="OrthoDB" id="5169850at2759"/>
<protein>
    <recommendedName>
        <fullName evidence="4">N-acetyltransferase domain-containing protein</fullName>
    </recommendedName>
</protein>